<dbReference type="RefSeq" id="XP_037217374.1">
    <property type="nucleotide sequence ID" value="XM_037365962.1"/>
</dbReference>
<feature type="compositionally biased region" description="Low complexity" evidence="1">
    <location>
        <begin position="150"/>
        <end position="164"/>
    </location>
</feature>
<evidence type="ECO:0000256" key="2">
    <source>
        <dbReference type="SAM" id="Phobius"/>
    </source>
</evidence>
<sequence>MSTLNDTTTTPTPGGTMTTPTGGTMGLPTITQANCNSFDCAMTSMRIVYILVFVGVIVILVVLLALCFARRAYLIRRGRLTEFVPARRAEPAVLQRPPRMYELSMALEEKKAAEAFVWSNDGRWEGILPLSATSLPPPPTNTTPEKADPDAIPAPANDPRGPRWLPRRMRRSRESDPAGSVELATKNISEAQPEPAAMRVACLIAMPTPPAAAAVAVRDDDDGPSLPYFELAMVNVAVHDPVPSAENVGES</sequence>
<gene>
    <name evidence="3" type="ORF">MIND_00933800</name>
</gene>
<proteinExistence type="predicted"/>
<name>A0A8H6SDZ8_9AGAR</name>
<reference evidence="3" key="1">
    <citation type="submission" date="2020-05" db="EMBL/GenBank/DDBJ databases">
        <title>Mycena genomes resolve the evolution of fungal bioluminescence.</title>
        <authorList>
            <person name="Tsai I.J."/>
        </authorList>
    </citation>
    <scope>NUCLEOTIDE SEQUENCE</scope>
    <source>
        <strain evidence="3">171206Taipei</strain>
    </source>
</reference>
<evidence type="ECO:0000256" key="1">
    <source>
        <dbReference type="SAM" id="MobiDB-lite"/>
    </source>
</evidence>
<organism evidence="3 4">
    <name type="scientific">Mycena indigotica</name>
    <dbReference type="NCBI Taxonomy" id="2126181"/>
    <lineage>
        <taxon>Eukaryota</taxon>
        <taxon>Fungi</taxon>
        <taxon>Dikarya</taxon>
        <taxon>Basidiomycota</taxon>
        <taxon>Agaricomycotina</taxon>
        <taxon>Agaricomycetes</taxon>
        <taxon>Agaricomycetidae</taxon>
        <taxon>Agaricales</taxon>
        <taxon>Marasmiineae</taxon>
        <taxon>Mycenaceae</taxon>
        <taxon>Mycena</taxon>
    </lineage>
</organism>
<feature type="compositionally biased region" description="Low complexity" evidence="1">
    <location>
        <begin position="7"/>
        <end position="25"/>
    </location>
</feature>
<protein>
    <submittedName>
        <fullName evidence="3">Uncharacterized protein</fullName>
    </submittedName>
</protein>
<dbReference type="GeneID" id="59348478"/>
<dbReference type="AlphaFoldDB" id="A0A8H6SDZ8"/>
<feature type="region of interest" description="Disordered" evidence="1">
    <location>
        <begin position="131"/>
        <end position="181"/>
    </location>
</feature>
<dbReference type="Proteomes" id="UP000636479">
    <property type="component" value="Unassembled WGS sequence"/>
</dbReference>
<evidence type="ECO:0000313" key="4">
    <source>
        <dbReference type="Proteomes" id="UP000636479"/>
    </source>
</evidence>
<comment type="caution">
    <text evidence="3">The sequence shown here is derived from an EMBL/GenBank/DDBJ whole genome shotgun (WGS) entry which is preliminary data.</text>
</comment>
<keyword evidence="2" id="KW-0812">Transmembrane</keyword>
<keyword evidence="4" id="KW-1185">Reference proteome</keyword>
<feature type="region of interest" description="Disordered" evidence="1">
    <location>
        <begin position="1"/>
        <end position="25"/>
    </location>
</feature>
<feature type="transmembrane region" description="Helical" evidence="2">
    <location>
        <begin position="47"/>
        <end position="69"/>
    </location>
</feature>
<accession>A0A8H6SDZ8</accession>
<evidence type="ECO:0000313" key="3">
    <source>
        <dbReference type="EMBL" id="KAF7297015.1"/>
    </source>
</evidence>
<keyword evidence="2" id="KW-1133">Transmembrane helix</keyword>
<keyword evidence="2" id="KW-0472">Membrane</keyword>
<dbReference type="EMBL" id="JACAZF010000008">
    <property type="protein sequence ID" value="KAF7297015.1"/>
    <property type="molecule type" value="Genomic_DNA"/>
</dbReference>